<evidence type="ECO:0000256" key="1">
    <source>
        <dbReference type="SAM" id="MobiDB-lite"/>
    </source>
</evidence>
<comment type="caution">
    <text evidence="2">The sequence shown here is derived from an EMBL/GenBank/DDBJ whole genome shotgun (WGS) entry which is preliminary data.</text>
</comment>
<evidence type="ECO:0000313" key="2">
    <source>
        <dbReference type="EMBL" id="KAG9278463.1"/>
    </source>
</evidence>
<protein>
    <submittedName>
        <fullName evidence="2">Uncharacterized protein</fullName>
    </submittedName>
</protein>
<reference evidence="2 3" key="1">
    <citation type="submission" date="2021-07" db="EMBL/GenBank/DDBJ databases">
        <authorList>
            <person name="Imarazene B."/>
            <person name="Zahm M."/>
            <person name="Klopp C."/>
            <person name="Cabau C."/>
            <person name="Beille S."/>
            <person name="Jouanno E."/>
            <person name="Castinel A."/>
            <person name="Lluch J."/>
            <person name="Gil L."/>
            <person name="Kuchtly C."/>
            <person name="Lopez Roques C."/>
            <person name="Donnadieu C."/>
            <person name="Parrinello H."/>
            <person name="Journot L."/>
            <person name="Du K."/>
            <person name="Schartl M."/>
            <person name="Retaux S."/>
            <person name="Guiguen Y."/>
        </authorList>
    </citation>
    <scope>NUCLEOTIDE SEQUENCE [LARGE SCALE GENOMIC DNA]</scope>
    <source>
        <strain evidence="2">Pach_M1</strain>
        <tissue evidence="2">Testis</tissue>
    </source>
</reference>
<name>A0A8T2M2D2_ASTMX</name>
<dbReference type="AlphaFoldDB" id="A0A8T2M2D2"/>
<accession>A0A8T2M2D2</accession>
<dbReference type="EMBL" id="JAICCE010000004">
    <property type="protein sequence ID" value="KAG9278463.1"/>
    <property type="molecule type" value="Genomic_DNA"/>
</dbReference>
<organism evidence="2 3">
    <name type="scientific">Astyanax mexicanus</name>
    <name type="common">Blind cave fish</name>
    <name type="synonym">Astyanax fasciatus mexicanus</name>
    <dbReference type="NCBI Taxonomy" id="7994"/>
    <lineage>
        <taxon>Eukaryota</taxon>
        <taxon>Metazoa</taxon>
        <taxon>Chordata</taxon>
        <taxon>Craniata</taxon>
        <taxon>Vertebrata</taxon>
        <taxon>Euteleostomi</taxon>
        <taxon>Actinopterygii</taxon>
        <taxon>Neopterygii</taxon>
        <taxon>Teleostei</taxon>
        <taxon>Ostariophysi</taxon>
        <taxon>Characiformes</taxon>
        <taxon>Characoidei</taxon>
        <taxon>Acestrorhamphidae</taxon>
        <taxon>Acestrorhamphinae</taxon>
        <taxon>Astyanax</taxon>
    </lineage>
</organism>
<proteinExistence type="predicted"/>
<feature type="region of interest" description="Disordered" evidence="1">
    <location>
        <begin position="1"/>
        <end position="26"/>
    </location>
</feature>
<dbReference type="Proteomes" id="UP000752171">
    <property type="component" value="Unassembled WGS sequence"/>
</dbReference>
<gene>
    <name evidence="2" type="ORF">AMEX_G6339</name>
</gene>
<sequence>MCKKVAQLTLLHPSLSEPPPSRPERNTVAREAEHNSGKLGTEALLLLLAKPDKRTRHVLLLVSKGTCGSEAASSASLGEHLSQGGV</sequence>
<evidence type="ECO:0000313" key="3">
    <source>
        <dbReference type="Proteomes" id="UP000752171"/>
    </source>
</evidence>